<comment type="caution">
    <text evidence="1">The sequence shown here is derived from an EMBL/GenBank/DDBJ whole genome shotgun (WGS) entry which is preliminary data.</text>
</comment>
<sequence>MTVEYWKTKDYEAIRYLLSYGEDHSKMLDTSHLWAEHHIDLVLRSPISTVLGSLKGKRYPELFEEHPLPLIQVVPLQYILLSKLA</sequence>
<dbReference type="Proteomes" id="UP000324767">
    <property type="component" value="Unassembled WGS sequence"/>
</dbReference>
<accession>A0A5M8PLR5</accession>
<dbReference type="AlphaFoldDB" id="A0A5M8PLR5"/>
<gene>
    <name evidence="1" type="ORF">FRX48_05842</name>
</gene>
<dbReference type="EMBL" id="VXIT01000009">
    <property type="protein sequence ID" value="KAA6410421.1"/>
    <property type="molecule type" value="Genomic_DNA"/>
</dbReference>
<reference evidence="1 2" key="1">
    <citation type="submission" date="2019-09" db="EMBL/GenBank/DDBJ databases">
        <title>The hologenome of the rock-dwelling lichen Lasallia pustulata.</title>
        <authorList>
            <person name="Greshake Tzovaras B."/>
            <person name="Segers F."/>
            <person name="Bicker A."/>
            <person name="Dal Grande F."/>
            <person name="Otte J."/>
            <person name="Hankeln T."/>
            <person name="Schmitt I."/>
            <person name="Ebersberger I."/>
        </authorList>
    </citation>
    <scope>NUCLEOTIDE SEQUENCE [LARGE SCALE GENOMIC DNA]</scope>
    <source>
        <strain evidence="1">A1-1</strain>
    </source>
</reference>
<proteinExistence type="predicted"/>
<evidence type="ECO:0000313" key="2">
    <source>
        <dbReference type="Proteomes" id="UP000324767"/>
    </source>
</evidence>
<evidence type="ECO:0000313" key="1">
    <source>
        <dbReference type="EMBL" id="KAA6410421.1"/>
    </source>
</evidence>
<name>A0A5M8PLR5_9LECA</name>
<organism evidence="1 2">
    <name type="scientific">Lasallia pustulata</name>
    <dbReference type="NCBI Taxonomy" id="136370"/>
    <lineage>
        <taxon>Eukaryota</taxon>
        <taxon>Fungi</taxon>
        <taxon>Dikarya</taxon>
        <taxon>Ascomycota</taxon>
        <taxon>Pezizomycotina</taxon>
        <taxon>Lecanoromycetes</taxon>
        <taxon>OSLEUM clade</taxon>
        <taxon>Umbilicariomycetidae</taxon>
        <taxon>Umbilicariales</taxon>
        <taxon>Umbilicariaceae</taxon>
        <taxon>Lasallia</taxon>
    </lineage>
</organism>
<protein>
    <submittedName>
        <fullName evidence="1">Uncharacterized protein</fullName>
    </submittedName>
</protein>